<proteinExistence type="inferred from homology"/>
<keyword evidence="2" id="KW-1003">Cell membrane</keyword>
<keyword evidence="7 10" id="KW-0472">Membrane</keyword>
<evidence type="ECO:0000256" key="3">
    <source>
        <dbReference type="ARBA" id="ARBA00022692"/>
    </source>
</evidence>
<comment type="function">
    <text evidence="8">Involved in peptidoglycan biosynthesis. Transports lipid-linked peptidoglycan precursors from the inner to the outer leaflet of the cytoplasmic membrane.</text>
</comment>
<feature type="transmembrane region" description="Helical" evidence="10">
    <location>
        <begin position="123"/>
        <end position="141"/>
    </location>
</feature>
<evidence type="ECO:0000256" key="9">
    <source>
        <dbReference type="ARBA" id="ARBA00061532"/>
    </source>
</evidence>
<evidence type="ECO:0008006" key="13">
    <source>
        <dbReference type="Google" id="ProtNLM"/>
    </source>
</evidence>
<evidence type="ECO:0000256" key="5">
    <source>
        <dbReference type="ARBA" id="ARBA00022984"/>
    </source>
</evidence>
<dbReference type="PATRIC" id="fig|656179.3.peg.2198"/>
<keyword evidence="12" id="KW-1185">Reference proteome</keyword>
<feature type="transmembrane region" description="Helical" evidence="10">
    <location>
        <begin position="259"/>
        <end position="279"/>
    </location>
</feature>
<evidence type="ECO:0000256" key="10">
    <source>
        <dbReference type="SAM" id="Phobius"/>
    </source>
</evidence>
<reference evidence="11" key="1">
    <citation type="submission" date="2016-06" db="EMBL/GenBank/DDBJ databases">
        <title>Complete Genome Sequence of Pandoraea faecigallinarum DSM-23572.</title>
        <authorList>
            <person name="Yong D."/>
            <person name="Ee R."/>
            <person name="Lim Y.-L."/>
            <person name="Yin W.-F."/>
            <person name="Chan K.-G."/>
        </authorList>
    </citation>
    <scope>NUCLEOTIDE SEQUENCE</scope>
    <source>
        <strain evidence="11">DSM 23572</strain>
    </source>
</reference>
<evidence type="ECO:0000256" key="4">
    <source>
        <dbReference type="ARBA" id="ARBA00022960"/>
    </source>
</evidence>
<dbReference type="KEGG" id="pfg:AB870_10345"/>
<evidence type="ECO:0000313" key="12">
    <source>
        <dbReference type="Proteomes" id="UP000035651"/>
    </source>
</evidence>
<dbReference type="GO" id="GO:0009252">
    <property type="term" value="P:peptidoglycan biosynthetic process"/>
    <property type="evidence" value="ECO:0007669"/>
    <property type="project" value="UniProtKB-KW"/>
</dbReference>
<feature type="transmembrane region" description="Helical" evidence="10">
    <location>
        <begin position="399"/>
        <end position="420"/>
    </location>
</feature>
<name>A0A0H3WS25_9BURK</name>
<dbReference type="GO" id="GO:0015648">
    <property type="term" value="F:lipid-linked peptidoglycan transporter activity"/>
    <property type="evidence" value="ECO:0007669"/>
    <property type="project" value="TreeGrafter"/>
</dbReference>
<dbReference type="InterPro" id="IPR051050">
    <property type="entry name" value="Lipid_II_flippase_MurJ/MviN"/>
</dbReference>
<keyword evidence="5" id="KW-0573">Peptidoglycan synthesis</keyword>
<sequence length="435" mass="45885">MLRSSIVVTFITLLGSALGFIVQLILAHRFGAGTDVDTYLFAISWPTFVAGMVSAFLSYVAIPELVSRERNADIQRDYFMTSLAVIGGFSILILIAGIGLGSLQLASLPADSVIREHPARNSLVRLGWLICASQIVQAYLLSTLHARRRHISSATLGLLPYVGMICLTATLSSQIGVTSIALGMLLGSVAAALLAGACLRGQFTDNAPRRWLWRDVRTLFATAPYAAVALSCFSIYAVVDAYWAPRAGEGVLASLGYAQRLIIAIGNLAVAGPSAILVPRITDLARHGDPAALRSFLRKTVLIVAAAATVFALPLAVLPDLLVRLMFARGNFNAHDVANVASTLAHMTPGMVCMLISVISLRALFCLPGAEKVAAVLGAAWGVLYFAASALWMHGGATGLANAYSVAWMMICAAMVTILFKKAGGDAHGRATASV</sequence>
<dbReference type="InterPro" id="IPR004268">
    <property type="entry name" value="MurJ"/>
</dbReference>
<comment type="subcellular location">
    <subcellularLocation>
        <location evidence="1">Cell membrane</location>
        <topology evidence="1">Multi-pass membrane protein</topology>
    </subcellularLocation>
</comment>
<evidence type="ECO:0000256" key="7">
    <source>
        <dbReference type="ARBA" id="ARBA00023136"/>
    </source>
</evidence>
<feature type="transmembrane region" description="Helical" evidence="10">
    <location>
        <begin position="177"/>
        <end position="199"/>
    </location>
</feature>
<evidence type="ECO:0000256" key="2">
    <source>
        <dbReference type="ARBA" id="ARBA00022475"/>
    </source>
</evidence>
<keyword evidence="6 10" id="KW-1133">Transmembrane helix</keyword>
<gene>
    <name evidence="11" type="ORF">AB870_10345</name>
</gene>
<dbReference type="EMBL" id="CP011807">
    <property type="protein sequence ID" value="AKM30420.1"/>
    <property type="molecule type" value="Genomic_DNA"/>
</dbReference>
<dbReference type="PANTHER" id="PTHR47019:SF1">
    <property type="entry name" value="LIPID II FLIPPASE MURJ"/>
    <property type="match status" value="1"/>
</dbReference>
<feature type="transmembrane region" description="Helical" evidence="10">
    <location>
        <begin position="153"/>
        <end position="171"/>
    </location>
</feature>
<dbReference type="GO" id="GO:0008360">
    <property type="term" value="P:regulation of cell shape"/>
    <property type="evidence" value="ECO:0007669"/>
    <property type="project" value="UniProtKB-KW"/>
</dbReference>
<feature type="transmembrane region" description="Helical" evidence="10">
    <location>
        <begin position="300"/>
        <end position="318"/>
    </location>
</feature>
<accession>A0A0H3WS25</accession>
<dbReference type="Proteomes" id="UP000035651">
    <property type="component" value="Chromosome"/>
</dbReference>
<feature type="transmembrane region" description="Helical" evidence="10">
    <location>
        <begin position="373"/>
        <end position="393"/>
    </location>
</feature>
<dbReference type="AlphaFoldDB" id="A0A0H3WS25"/>
<dbReference type="Pfam" id="PF03023">
    <property type="entry name" value="MurJ"/>
    <property type="match status" value="1"/>
</dbReference>
<feature type="transmembrane region" description="Helical" evidence="10">
    <location>
        <begin position="219"/>
        <end position="239"/>
    </location>
</feature>
<comment type="similarity">
    <text evidence="9">Belongs to the MurJ/MviN family.</text>
</comment>
<evidence type="ECO:0000313" key="11">
    <source>
        <dbReference type="EMBL" id="AKM30420.1"/>
    </source>
</evidence>
<keyword evidence="4" id="KW-0133">Cell shape</keyword>
<feature type="transmembrane region" description="Helical" evidence="10">
    <location>
        <begin position="338"/>
        <end position="361"/>
    </location>
</feature>
<evidence type="ECO:0000256" key="8">
    <source>
        <dbReference type="ARBA" id="ARBA00060041"/>
    </source>
</evidence>
<dbReference type="GO" id="GO:0034204">
    <property type="term" value="P:lipid translocation"/>
    <property type="evidence" value="ECO:0007669"/>
    <property type="project" value="TreeGrafter"/>
</dbReference>
<feature type="transmembrane region" description="Helical" evidence="10">
    <location>
        <begin position="7"/>
        <end position="27"/>
    </location>
</feature>
<dbReference type="GO" id="GO:0005886">
    <property type="term" value="C:plasma membrane"/>
    <property type="evidence" value="ECO:0007669"/>
    <property type="project" value="UniProtKB-SubCell"/>
</dbReference>
<dbReference type="PANTHER" id="PTHR47019">
    <property type="entry name" value="LIPID II FLIPPASE MURJ"/>
    <property type="match status" value="1"/>
</dbReference>
<dbReference type="OrthoDB" id="9127166at2"/>
<feature type="transmembrane region" description="Helical" evidence="10">
    <location>
        <begin position="39"/>
        <end position="62"/>
    </location>
</feature>
<organism evidence="11 12">
    <name type="scientific">Pandoraea faecigallinarum</name>
    <dbReference type="NCBI Taxonomy" id="656179"/>
    <lineage>
        <taxon>Bacteria</taxon>
        <taxon>Pseudomonadati</taxon>
        <taxon>Pseudomonadota</taxon>
        <taxon>Betaproteobacteria</taxon>
        <taxon>Burkholderiales</taxon>
        <taxon>Burkholderiaceae</taxon>
        <taxon>Pandoraea</taxon>
    </lineage>
</organism>
<evidence type="ECO:0000256" key="6">
    <source>
        <dbReference type="ARBA" id="ARBA00022989"/>
    </source>
</evidence>
<protein>
    <recommendedName>
        <fullName evidence="13">Virulence factor MviN</fullName>
    </recommendedName>
</protein>
<dbReference type="STRING" id="656179.AB870_10345"/>
<keyword evidence="3 10" id="KW-0812">Transmembrane</keyword>
<feature type="transmembrane region" description="Helical" evidence="10">
    <location>
        <begin position="83"/>
        <end position="103"/>
    </location>
</feature>
<dbReference type="RefSeq" id="WP_047906269.1">
    <property type="nucleotide sequence ID" value="NZ_CP011807.3"/>
</dbReference>
<evidence type="ECO:0000256" key="1">
    <source>
        <dbReference type="ARBA" id="ARBA00004651"/>
    </source>
</evidence>